<reference evidence="3" key="1">
    <citation type="journal article" date="2012" name="Proc. Natl. Acad. Sci. U.S.A.">
        <title>Antigenic diversity is generated by distinct evolutionary mechanisms in African trypanosome species.</title>
        <authorList>
            <person name="Jackson A.P."/>
            <person name="Berry A."/>
            <person name="Aslett M."/>
            <person name="Allison H.C."/>
            <person name="Burton P."/>
            <person name="Vavrova-Anderson J."/>
            <person name="Brown R."/>
            <person name="Browne H."/>
            <person name="Corton N."/>
            <person name="Hauser H."/>
            <person name="Gamble J."/>
            <person name="Gilderthorp R."/>
            <person name="Marcello L."/>
            <person name="McQuillan J."/>
            <person name="Otto T.D."/>
            <person name="Quail M.A."/>
            <person name="Sanders M.J."/>
            <person name="van Tonder A."/>
            <person name="Ginger M.L."/>
            <person name="Field M.C."/>
            <person name="Barry J.D."/>
            <person name="Hertz-Fowler C."/>
            <person name="Berriman M."/>
        </authorList>
    </citation>
    <scope>NUCLEOTIDE SEQUENCE</scope>
    <source>
        <strain evidence="3">IL3000</strain>
    </source>
</reference>
<gene>
    <name evidence="3" type="ORF">TCIL3000_10_8940</name>
</gene>
<protein>
    <recommendedName>
        <fullName evidence="4">Tudor domain-containing protein</fullName>
    </recommendedName>
</protein>
<organism evidence="3">
    <name type="scientific">Trypanosoma congolense (strain IL3000)</name>
    <dbReference type="NCBI Taxonomy" id="1068625"/>
    <lineage>
        <taxon>Eukaryota</taxon>
        <taxon>Discoba</taxon>
        <taxon>Euglenozoa</taxon>
        <taxon>Kinetoplastea</taxon>
        <taxon>Metakinetoplastina</taxon>
        <taxon>Trypanosomatida</taxon>
        <taxon>Trypanosomatidae</taxon>
        <taxon>Trypanosoma</taxon>
        <taxon>Nannomonas</taxon>
    </lineage>
</organism>
<name>G0UXK0_TRYCI</name>
<feature type="region of interest" description="Disordered" evidence="2">
    <location>
        <begin position="185"/>
        <end position="208"/>
    </location>
</feature>
<dbReference type="VEuPathDB" id="TriTrypDB:TcIL3000_10_8940"/>
<dbReference type="EMBL" id="HE575323">
    <property type="protein sequence ID" value="CCC94117.1"/>
    <property type="molecule type" value="Genomic_DNA"/>
</dbReference>
<sequence length="296" mass="33108">MQERERLLEEYYGLLANLEEALELKQNNRTDEEVDGLIDEAKAELRTVVGSLNASEVIEVTEGVTKAVDSDGNAVVLYGSVAPYEVHFDNVAWYSCVIVDIIKPETPLDRIRYKAWILGYNVEEEVYSDALRAWQPQTTEGESTLRSGVACHAISPRTGKFVPAKVVRLTLSDTVIVTFNTSVEKTTEASEENEASALNKPASESNAATNDELATVTEEIPLSHVRAGRFYAQLRKRPVLTPEERALRRAQNTERKRVRLEAKRQLEANLASQNANDWQRLVTDMGFGGGPTKKRR</sequence>
<accession>G0UXK0</accession>
<evidence type="ECO:0008006" key="4">
    <source>
        <dbReference type="Google" id="ProtNLM"/>
    </source>
</evidence>
<evidence type="ECO:0000256" key="1">
    <source>
        <dbReference type="SAM" id="Coils"/>
    </source>
</evidence>
<evidence type="ECO:0000256" key="2">
    <source>
        <dbReference type="SAM" id="MobiDB-lite"/>
    </source>
</evidence>
<evidence type="ECO:0000313" key="3">
    <source>
        <dbReference type="EMBL" id="CCC94117.1"/>
    </source>
</evidence>
<keyword evidence="1" id="KW-0175">Coiled coil</keyword>
<proteinExistence type="predicted"/>
<dbReference type="AlphaFoldDB" id="G0UXK0"/>
<feature type="coiled-coil region" evidence="1">
    <location>
        <begin position="1"/>
        <end position="35"/>
    </location>
</feature>